<evidence type="ECO:0000256" key="7">
    <source>
        <dbReference type="ARBA" id="ARBA00022989"/>
    </source>
</evidence>
<organism evidence="13 14">
    <name type="scientific">Rhizophagus irregularis (strain DAOM 181602 / DAOM 197198 / MUCL 43194)</name>
    <name type="common">Arbuscular mycorrhizal fungus</name>
    <name type="synonym">Glomus intraradices</name>
    <dbReference type="NCBI Taxonomy" id="747089"/>
    <lineage>
        <taxon>Eukaryota</taxon>
        <taxon>Fungi</taxon>
        <taxon>Fungi incertae sedis</taxon>
        <taxon>Mucoromycota</taxon>
        <taxon>Glomeromycotina</taxon>
        <taxon>Glomeromycetes</taxon>
        <taxon>Glomerales</taxon>
        <taxon>Glomeraceae</taxon>
        <taxon>Rhizophagus</taxon>
    </lineage>
</organism>
<dbReference type="GO" id="GO:0005506">
    <property type="term" value="F:iron ion binding"/>
    <property type="evidence" value="ECO:0007669"/>
    <property type="project" value="InterPro"/>
</dbReference>
<evidence type="ECO:0000256" key="3">
    <source>
        <dbReference type="ARBA" id="ARBA00010617"/>
    </source>
</evidence>
<evidence type="ECO:0000256" key="9">
    <source>
        <dbReference type="ARBA" id="ARBA00023033"/>
    </source>
</evidence>
<dbReference type="SUPFAM" id="SSF48264">
    <property type="entry name" value="Cytochrome P450"/>
    <property type="match status" value="1"/>
</dbReference>
<evidence type="ECO:0000256" key="1">
    <source>
        <dbReference type="ARBA" id="ARBA00001971"/>
    </source>
</evidence>
<proteinExistence type="inferred from homology"/>
<dbReference type="Proteomes" id="UP000018888">
    <property type="component" value="Unassembled WGS sequence"/>
</dbReference>
<dbReference type="Pfam" id="PF00067">
    <property type="entry name" value="p450"/>
    <property type="match status" value="1"/>
</dbReference>
<comment type="similarity">
    <text evidence="3 12">Belongs to the cytochrome P450 family.</text>
</comment>
<keyword evidence="6 11" id="KW-0479">Metal-binding</keyword>
<comment type="cofactor">
    <cofactor evidence="1 11">
        <name>heme</name>
        <dbReference type="ChEBI" id="CHEBI:30413"/>
    </cofactor>
</comment>
<keyword evidence="4 11" id="KW-0349">Heme</keyword>
<keyword evidence="7" id="KW-1133">Transmembrane helix</keyword>
<keyword evidence="9 12" id="KW-0503">Monooxygenase</keyword>
<dbReference type="PANTHER" id="PTHR46206:SF5">
    <property type="entry name" value="P450, PUTATIVE (EUROFUNG)-RELATED"/>
    <property type="match status" value="1"/>
</dbReference>
<dbReference type="STRING" id="747089.A0A2H5SLV2"/>
<dbReference type="InterPro" id="IPR001128">
    <property type="entry name" value="Cyt_P450"/>
</dbReference>
<accession>A0A2H5SLV2</accession>
<dbReference type="EMBL" id="AUPC02000321">
    <property type="protein sequence ID" value="POG61921.1"/>
    <property type="molecule type" value="Genomic_DNA"/>
</dbReference>
<evidence type="ECO:0000256" key="2">
    <source>
        <dbReference type="ARBA" id="ARBA00004370"/>
    </source>
</evidence>
<reference evidence="13 14" key="1">
    <citation type="journal article" date="2013" name="Proc. Natl. Acad. Sci. U.S.A.">
        <title>Genome of an arbuscular mycorrhizal fungus provides insight into the oldest plant symbiosis.</title>
        <authorList>
            <person name="Tisserant E."/>
            <person name="Malbreil M."/>
            <person name="Kuo A."/>
            <person name="Kohler A."/>
            <person name="Symeonidi A."/>
            <person name="Balestrini R."/>
            <person name="Charron P."/>
            <person name="Duensing N."/>
            <person name="Frei Dit Frey N."/>
            <person name="Gianinazzi-Pearson V."/>
            <person name="Gilbert L.B."/>
            <person name="Handa Y."/>
            <person name="Herr J.R."/>
            <person name="Hijri M."/>
            <person name="Koul R."/>
            <person name="Kawaguchi M."/>
            <person name="Krajinski F."/>
            <person name="Lammers P.J."/>
            <person name="Masclaux F.G."/>
            <person name="Murat C."/>
            <person name="Morin E."/>
            <person name="Ndikumana S."/>
            <person name="Pagni M."/>
            <person name="Petitpierre D."/>
            <person name="Requena N."/>
            <person name="Rosikiewicz P."/>
            <person name="Riley R."/>
            <person name="Saito K."/>
            <person name="San Clemente H."/>
            <person name="Shapiro H."/>
            <person name="van Tuinen D."/>
            <person name="Becard G."/>
            <person name="Bonfante P."/>
            <person name="Paszkowski U."/>
            <person name="Shachar-Hill Y.Y."/>
            <person name="Tuskan G.A."/>
            <person name="Young P.W."/>
            <person name="Sanders I.R."/>
            <person name="Henrissat B."/>
            <person name="Rensing S.A."/>
            <person name="Grigoriev I.V."/>
            <person name="Corradi N."/>
            <person name="Roux C."/>
            <person name="Martin F."/>
        </authorList>
    </citation>
    <scope>NUCLEOTIDE SEQUENCE [LARGE SCALE GENOMIC DNA]</scope>
    <source>
        <strain evidence="13 14">DAOM 197198</strain>
    </source>
</reference>
<reference evidence="13 14" key="2">
    <citation type="journal article" date="2018" name="New Phytol.">
        <title>High intraspecific genome diversity in the model arbuscular mycorrhizal symbiont Rhizophagus irregularis.</title>
        <authorList>
            <person name="Chen E.C.H."/>
            <person name="Morin E."/>
            <person name="Beaudet D."/>
            <person name="Noel J."/>
            <person name="Yildirir G."/>
            <person name="Ndikumana S."/>
            <person name="Charron P."/>
            <person name="St-Onge C."/>
            <person name="Giorgi J."/>
            <person name="Kruger M."/>
            <person name="Marton T."/>
            <person name="Ropars J."/>
            <person name="Grigoriev I.V."/>
            <person name="Hainaut M."/>
            <person name="Henrissat B."/>
            <person name="Roux C."/>
            <person name="Martin F."/>
            <person name="Corradi N."/>
        </authorList>
    </citation>
    <scope>NUCLEOTIDE SEQUENCE [LARGE SCALE GENOMIC DNA]</scope>
    <source>
        <strain evidence="13 14">DAOM 197198</strain>
    </source>
</reference>
<evidence type="ECO:0000256" key="10">
    <source>
        <dbReference type="ARBA" id="ARBA00023136"/>
    </source>
</evidence>
<gene>
    <name evidence="13" type="ORF">GLOIN_2v1786026</name>
</gene>
<evidence type="ECO:0000256" key="11">
    <source>
        <dbReference type="PIRSR" id="PIRSR602403-1"/>
    </source>
</evidence>
<dbReference type="GO" id="GO:0016020">
    <property type="term" value="C:membrane"/>
    <property type="evidence" value="ECO:0007669"/>
    <property type="project" value="UniProtKB-SubCell"/>
</dbReference>
<keyword evidence="5" id="KW-0812">Transmembrane</keyword>
<comment type="subcellular location">
    <subcellularLocation>
        <location evidence="2">Membrane</location>
    </subcellularLocation>
</comment>
<dbReference type="GO" id="GO:0020037">
    <property type="term" value="F:heme binding"/>
    <property type="evidence" value="ECO:0007669"/>
    <property type="project" value="InterPro"/>
</dbReference>
<dbReference type="PROSITE" id="PS00086">
    <property type="entry name" value="CYTOCHROME_P450"/>
    <property type="match status" value="1"/>
</dbReference>
<name>A0A2H5SLV2_RHIID</name>
<evidence type="ECO:0000256" key="8">
    <source>
        <dbReference type="ARBA" id="ARBA00023004"/>
    </source>
</evidence>
<evidence type="ECO:0000313" key="14">
    <source>
        <dbReference type="Proteomes" id="UP000018888"/>
    </source>
</evidence>
<sequence length="497" mass="57412">MYQTIILGSILLVSLYILKRVKRVREPKLNMPPLVRYKIPIIGHTYSYLFNCEEFLKQCKKEYGGIYSLYIWGRVITIVGKEYTQEVLSKDDAFSFTEAFHKKFPSDLLLKGLSDTSITKLLKEHVFCKLNFYSERMQKSLYSATQKYIDIGDYDESKVFNNMHHLITRIISNTIANIFIGEEESQYEEIITTFAEFTSDSVIFLMIPPILDFIYPGLQNYINRIIIKSGLYNPTIKHQAILIKHIKNQACKRLQEKEKYGDSWKRPDDFLQDIMEQDGFDSNNVNYSSLADKMGALIFVSVRTTSRNCTNALIDLASRPEYMQELYEEQLEVHKEADKNGILPFEALNEMKKLDSFIRESLRLTGFIAGLQHSVLKDYTFSNGLQVPNGHSVEIYFDDIHQDELLQGPNPKSFEPFRHVDANVPASKIGKNFILFGGGKHACPGRHFAINEIKFFMHNAILKYNFRTESGKIEEKKRIGPLTIPSSCGIIFEKRVK</sequence>
<dbReference type="InterPro" id="IPR002403">
    <property type="entry name" value="Cyt_P450_E_grp-IV"/>
</dbReference>
<keyword evidence="12" id="KW-0560">Oxidoreductase</keyword>
<dbReference type="PRINTS" id="PR00465">
    <property type="entry name" value="EP450IV"/>
</dbReference>
<evidence type="ECO:0000256" key="12">
    <source>
        <dbReference type="RuleBase" id="RU000461"/>
    </source>
</evidence>
<feature type="binding site" description="axial binding residue" evidence="11">
    <location>
        <position position="443"/>
    </location>
    <ligand>
        <name>heme</name>
        <dbReference type="ChEBI" id="CHEBI:30413"/>
    </ligand>
    <ligandPart>
        <name>Fe</name>
        <dbReference type="ChEBI" id="CHEBI:18248"/>
    </ligandPart>
</feature>
<dbReference type="Gene3D" id="1.10.630.10">
    <property type="entry name" value="Cytochrome P450"/>
    <property type="match status" value="1"/>
</dbReference>
<dbReference type="CDD" id="cd11041">
    <property type="entry name" value="CYP503A1-like"/>
    <property type="match status" value="1"/>
</dbReference>
<dbReference type="InterPro" id="IPR036396">
    <property type="entry name" value="Cyt_P450_sf"/>
</dbReference>
<evidence type="ECO:0000256" key="4">
    <source>
        <dbReference type="ARBA" id="ARBA00022617"/>
    </source>
</evidence>
<keyword evidence="10" id="KW-0472">Membrane</keyword>
<evidence type="ECO:0000313" key="13">
    <source>
        <dbReference type="EMBL" id="POG61921.1"/>
    </source>
</evidence>
<dbReference type="PANTHER" id="PTHR46206">
    <property type="entry name" value="CYTOCHROME P450"/>
    <property type="match status" value="1"/>
</dbReference>
<dbReference type="GO" id="GO:0004497">
    <property type="term" value="F:monooxygenase activity"/>
    <property type="evidence" value="ECO:0007669"/>
    <property type="project" value="UniProtKB-KW"/>
</dbReference>
<keyword evidence="8 11" id="KW-0408">Iron</keyword>
<dbReference type="InterPro" id="IPR017972">
    <property type="entry name" value="Cyt_P450_CS"/>
</dbReference>
<dbReference type="AlphaFoldDB" id="A0A2H5SLV2"/>
<evidence type="ECO:0000256" key="6">
    <source>
        <dbReference type="ARBA" id="ARBA00022723"/>
    </source>
</evidence>
<dbReference type="VEuPathDB" id="FungiDB:RhiirFUN_013921"/>
<comment type="caution">
    <text evidence="13">The sequence shown here is derived from an EMBL/GenBank/DDBJ whole genome shotgun (WGS) entry which is preliminary data.</text>
</comment>
<dbReference type="SMR" id="A0A2H5SLV2"/>
<dbReference type="GO" id="GO:0016705">
    <property type="term" value="F:oxidoreductase activity, acting on paired donors, with incorporation or reduction of molecular oxygen"/>
    <property type="evidence" value="ECO:0007669"/>
    <property type="project" value="InterPro"/>
</dbReference>
<evidence type="ECO:0000256" key="5">
    <source>
        <dbReference type="ARBA" id="ARBA00022692"/>
    </source>
</evidence>
<protein>
    <submittedName>
        <fullName evidence="13">Cytochrome P450</fullName>
    </submittedName>
</protein>
<keyword evidence="14" id="KW-1185">Reference proteome</keyword>